<dbReference type="GO" id="GO:0005576">
    <property type="term" value="C:extracellular region"/>
    <property type="evidence" value="ECO:0007669"/>
    <property type="project" value="UniProtKB-SubCell"/>
</dbReference>
<sequence>MNFTEFEELLGGEAKEISLYEDVILESDEDYRRGIELKRDGLVIDGKGHVIDAMERAKAFHIQGDNITIKNLKFKNAVSHKGNGGGAIENVGKELSIKNSHFFNNCSLGPLGGGAICSFEDMNINDCIFESNTSVRSDGGAIYLETFFKPNVTVIMKNCSFKNNYADGGFKDFGSNAGAIFNKNANLYLFDCNFEDNGVVSAYDSSSESIQNKNGIITMDNCCFNTRESHSIFNLGFLLINSSRFYHHPENLEIQGSIFNRGFVGLLYGERNQYKVELDGKVLDSSDIGDLINEYKKTYNLDTKEVGFIFKKNIIESINDLSSDNFNLEDFNLGDINLSDYKDDEYLMDLLKNKIDLIYSGDFEDSDESI</sequence>
<dbReference type="Proteomes" id="UP000008680">
    <property type="component" value="Chromosome"/>
</dbReference>
<protein>
    <submittedName>
        <fullName evidence="8">Adhesin-like protein</fullName>
    </submittedName>
</protein>
<evidence type="ECO:0000256" key="3">
    <source>
        <dbReference type="ARBA" id="ARBA00004613"/>
    </source>
</evidence>
<dbReference type="HOGENOM" id="CLU_747254_0_0_2"/>
<keyword evidence="5" id="KW-0732">Signal</keyword>
<dbReference type="InterPro" id="IPR003368">
    <property type="entry name" value="POMP_repeat"/>
</dbReference>
<keyword evidence="9" id="KW-1185">Reference proteome</keyword>
<gene>
    <name evidence="8" type="ordered locus">mru_1313</name>
</gene>
<dbReference type="InterPro" id="IPR012334">
    <property type="entry name" value="Pectin_lyas_fold"/>
</dbReference>
<dbReference type="RefSeq" id="WP_012956112.1">
    <property type="nucleotide sequence ID" value="NC_013790.1"/>
</dbReference>
<dbReference type="SUPFAM" id="SSF51126">
    <property type="entry name" value="Pectin lyase-like"/>
    <property type="match status" value="1"/>
</dbReference>
<evidence type="ECO:0000256" key="1">
    <source>
        <dbReference type="ARBA" id="ARBA00004196"/>
    </source>
</evidence>
<evidence type="ECO:0000256" key="6">
    <source>
        <dbReference type="ARBA" id="ARBA00023136"/>
    </source>
</evidence>
<comment type="subcellular location">
    <subcellularLocation>
        <location evidence="1">Cell envelope</location>
    </subcellularLocation>
    <subcellularLocation>
        <location evidence="2">Cell outer membrane</location>
    </subcellularLocation>
    <subcellularLocation>
        <location evidence="3">Secreted</location>
    </subcellularLocation>
</comment>
<dbReference type="Pfam" id="PF02415">
    <property type="entry name" value="Chlam_PMP"/>
    <property type="match status" value="1"/>
</dbReference>
<keyword evidence="6" id="KW-0472">Membrane</keyword>
<evidence type="ECO:0000256" key="4">
    <source>
        <dbReference type="ARBA" id="ARBA00022525"/>
    </source>
</evidence>
<dbReference type="GeneID" id="8770964"/>
<dbReference type="PATRIC" id="fig|634498.28.peg.1317"/>
<dbReference type="AlphaFoldDB" id="D3E3Q2"/>
<reference evidence="8 9" key="1">
    <citation type="journal article" date="2010" name="PLoS ONE">
        <title>The genome sequence of the rumen methanogen Methanobrevibacter ruminantium reveals new possibilities for controlling ruminant methane emissions.</title>
        <authorList>
            <person name="Leahy S.C."/>
            <person name="Kelly W.J."/>
            <person name="Altermann E."/>
            <person name="Ronimus R.S."/>
            <person name="Yeoman C.J."/>
            <person name="Pacheco D.M."/>
            <person name="Li D."/>
            <person name="Kong Z."/>
            <person name="McTavish S."/>
            <person name="Sang C."/>
            <person name="Lambie S.C."/>
            <person name="Janssen P.H."/>
            <person name="Dey D."/>
            <person name="Attwood G.T."/>
        </authorList>
    </citation>
    <scope>NUCLEOTIDE SEQUENCE [LARGE SCALE GENOMIC DNA]</scope>
    <source>
        <strain evidence="9">ATCC 35063 / DSM 1093 / JCM 13430 / OCM 146 / M1</strain>
    </source>
</reference>
<keyword evidence="7" id="KW-0998">Cell outer membrane</keyword>
<proteinExistence type="predicted"/>
<keyword evidence="4" id="KW-0964">Secreted</keyword>
<dbReference type="Gene3D" id="2.160.20.10">
    <property type="entry name" value="Single-stranded right-handed beta-helix, Pectin lyase-like"/>
    <property type="match status" value="1"/>
</dbReference>
<dbReference type="STRING" id="634498.mru_1313"/>
<evidence type="ECO:0000313" key="8">
    <source>
        <dbReference type="EMBL" id="ADC47163.1"/>
    </source>
</evidence>
<dbReference type="InterPro" id="IPR011050">
    <property type="entry name" value="Pectin_lyase_fold/virulence"/>
</dbReference>
<evidence type="ECO:0000256" key="2">
    <source>
        <dbReference type="ARBA" id="ARBA00004442"/>
    </source>
</evidence>
<dbReference type="EMBL" id="CP001719">
    <property type="protein sequence ID" value="ADC47163.1"/>
    <property type="molecule type" value="Genomic_DNA"/>
</dbReference>
<evidence type="ECO:0000256" key="7">
    <source>
        <dbReference type="ARBA" id="ARBA00023237"/>
    </source>
</evidence>
<accession>D3E3Q2</accession>
<evidence type="ECO:0000256" key="5">
    <source>
        <dbReference type="ARBA" id="ARBA00022729"/>
    </source>
</evidence>
<dbReference type="eggNOG" id="arCOG02555">
    <property type="taxonomic scope" value="Archaea"/>
</dbReference>
<dbReference type="OrthoDB" id="78499at2157"/>
<dbReference type="KEGG" id="mru:mru_1313"/>
<organism evidence="8 9">
    <name type="scientific">Methanobrevibacter ruminantium (strain ATCC 35063 / DSM 1093 / JCM 13430 / OCM 146 / M1)</name>
    <name type="common">Methanobacterium ruminantium</name>
    <dbReference type="NCBI Taxonomy" id="634498"/>
    <lineage>
        <taxon>Archaea</taxon>
        <taxon>Methanobacteriati</taxon>
        <taxon>Methanobacteriota</taxon>
        <taxon>Methanomada group</taxon>
        <taxon>Methanobacteria</taxon>
        <taxon>Methanobacteriales</taxon>
        <taxon>Methanobacteriaceae</taxon>
        <taxon>Methanobrevibacter</taxon>
    </lineage>
</organism>
<name>D3E3Q2_METRM</name>
<evidence type="ECO:0000313" key="9">
    <source>
        <dbReference type="Proteomes" id="UP000008680"/>
    </source>
</evidence>